<reference evidence="1" key="1">
    <citation type="submission" date="2023-05" db="EMBL/GenBank/DDBJ databases">
        <authorList>
            <person name="Stuckert A."/>
        </authorList>
    </citation>
    <scope>NUCLEOTIDE SEQUENCE</scope>
</reference>
<comment type="caution">
    <text evidence="1">The sequence shown here is derived from an EMBL/GenBank/DDBJ whole genome shotgun (WGS) entry which is preliminary data.</text>
</comment>
<dbReference type="EMBL" id="CATNWA010015773">
    <property type="protein sequence ID" value="CAI9586679.1"/>
    <property type="molecule type" value="Genomic_DNA"/>
</dbReference>
<evidence type="ECO:0000313" key="2">
    <source>
        <dbReference type="Proteomes" id="UP001162483"/>
    </source>
</evidence>
<protein>
    <submittedName>
        <fullName evidence="1">Uncharacterized protein</fullName>
    </submittedName>
</protein>
<proteinExistence type="predicted"/>
<organism evidence="1 2">
    <name type="scientific">Staurois parvus</name>
    <dbReference type="NCBI Taxonomy" id="386267"/>
    <lineage>
        <taxon>Eukaryota</taxon>
        <taxon>Metazoa</taxon>
        <taxon>Chordata</taxon>
        <taxon>Craniata</taxon>
        <taxon>Vertebrata</taxon>
        <taxon>Euteleostomi</taxon>
        <taxon>Amphibia</taxon>
        <taxon>Batrachia</taxon>
        <taxon>Anura</taxon>
        <taxon>Neobatrachia</taxon>
        <taxon>Ranoidea</taxon>
        <taxon>Ranidae</taxon>
        <taxon>Staurois</taxon>
    </lineage>
</organism>
<sequence length="107" mass="12192">MLTTDRLVSCTISKQVISKQDQAFHRLNVHRNDCCGLGTTMTRIIIDGRTAIFKTFTPFRCLTAAERLITILCLKSSLDICGFYAFVHKKLHHHMLFHACINTVVCH</sequence>
<evidence type="ECO:0000313" key="1">
    <source>
        <dbReference type="EMBL" id="CAI9586679.1"/>
    </source>
</evidence>
<feature type="non-terminal residue" evidence="1">
    <location>
        <position position="107"/>
    </location>
</feature>
<dbReference type="Proteomes" id="UP001162483">
    <property type="component" value="Unassembled WGS sequence"/>
</dbReference>
<name>A0ABN9EPA6_9NEOB</name>
<accession>A0ABN9EPA6</accession>
<keyword evidence="2" id="KW-1185">Reference proteome</keyword>
<gene>
    <name evidence="1" type="ORF">SPARVUS_LOCUS10406876</name>
</gene>